<evidence type="ECO:0000256" key="8">
    <source>
        <dbReference type="ARBA" id="ARBA00023065"/>
    </source>
</evidence>
<dbReference type="CDD" id="cd02079">
    <property type="entry name" value="P-type_ATPase_HM"/>
    <property type="match status" value="1"/>
</dbReference>
<evidence type="ECO:0000259" key="13">
    <source>
        <dbReference type="Pfam" id="PF00122"/>
    </source>
</evidence>
<dbReference type="GO" id="GO:0046872">
    <property type="term" value="F:metal ion binding"/>
    <property type="evidence" value="ECO:0007669"/>
    <property type="project" value="UniProtKB-KW"/>
</dbReference>
<keyword evidence="4 12" id="KW-0812">Transmembrane</keyword>
<feature type="transmembrane region" description="Helical" evidence="12">
    <location>
        <begin position="12"/>
        <end position="29"/>
    </location>
</feature>
<evidence type="ECO:0000313" key="15">
    <source>
        <dbReference type="Proteomes" id="UP000054230"/>
    </source>
</evidence>
<dbReference type="PATRIC" id="fig|1360.106.peg.2622"/>
<dbReference type="FunFam" id="2.70.150.10:FF:000002">
    <property type="entry name" value="Copper-transporting ATPase 1, putative"/>
    <property type="match status" value="1"/>
</dbReference>
<dbReference type="EC" id="7.2.2.21" evidence="10"/>
<dbReference type="PANTHER" id="PTHR48085:SF5">
    <property type="entry name" value="CADMIUM_ZINC-TRANSPORTING ATPASE HMA4-RELATED"/>
    <property type="match status" value="1"/>
</dbReference>
<feature type="transmembrane region" description="Helical" evidence="12">
    <location>
        <begin position="236"/>
        <end position="254"/>
    </location>
</feature>
<evidence type="ECO:0000256" key="10">
    <source>
        <dbReference type="ARBA" id="ARBA00039103"/>
    </source>
</evidence>
<dbReference type="EMBL" id="LKLP01000001">
    <property type="protein sequence ID" value="KSU15032.1"/>
    <property type="molecule type" value="Genomic_DNA"/>
</dbReference>
<dbReference type="SUPFAM" id="SSF81653">
    <property type="entry name" value="Calcium ATPase, transduction domain A"/>
    <property type="match status" value="1"/>
</dbReference>
<dbReference type="Pfam" id="PF00702">
    <property type="entry name" value="Hydrolase"/>
    <property type="match status" value="1"/>
</dbReference>
<comment type="similarity">
    <text evidence="2 12">Belongs to the cation transport ATPase (P-type) (TC 3.A.3) family. Type IB subfamily.</text>
</comment>
<dbReference type="PROSITE" id="PS01229">
    <property type="entry name" value="COF_2"/>
    <property type="match status" value="1"/>
</dbReference>
<comment type="catalytic activity">
    <reaction evidence="11">
        <text>Cd(2+)(in) + ATP + H2O = Cd(2+)(out) + ADP + phosphate + H(+)</text>
        <dbReference type="Rhea" id="RHEA:12132"/>
        <dbReference type="ChEBI" id="CHEBI:15377"/>
        <dbReference type="ChEBI" id="CHEBI:15378"/>
        <dbReference type="ChEBI" id="CHEBI:30616"/>
        <dbReference type="ChEBI" id="CHEBI:43474"/>
        <dbReference type="ChEBI" id="CHEBI:48775"/>
        <dbReference type="ChEBI" id="CHEBI:456216"/>
        <dbReference type="EC" id="7.2.2.21"/>
    </reaction>
</comment>
<dbReference type="Proteomes" id="UP000054230">
    <property type="component" value="Unassembled WGS sequence"/>
</dbReference>
<keyword evidence="12" id="KW-0067">ATP-binding</keyword>
<gene>
    <name evidence="14" type="ORF">LMG8520_0081</name>
</gene>
<keyword evidence="7 12" id="KW-1133">Transmembrane helix</keyword>
<keyword evidence="8" id="KW-0406">Ion transport</keyword>
<comment type="subcellular location">
    <subcellularLocation>
        <location evidence="1">Cell membrane</location>
        <topology evidence="1">Multi-pass membrane protein</topology>
    </subcellularLocation>
</comment>
<feature type="transmembrane region" description="Helical" evidence="12">
    <location>
        <begin position="586"/>
        <end position="608"/>
    </location>
</feature>
<dbReference type="NCBIfam" id="TIGR01525">
    <property type="entry name" value="ATPase-IB_hvy"/>
    <property type="match status" value="1"/>
</dbReference>
<keyword evidence="5 12" id="KW-0479">Metal-binding</keyword>
<evidence type="ECO:0000256" key="3">
    <source>
        <dbReference type="ARBA" id="ARBA00022539"/>
    </source>
</evidence>
<dbReference type="InterPro" id="IPR023214">
    <property type="entry name" value="HAD_sf"/>
</dbReference>
<evidence type="ECO:0000256" key="9">
    <source>
        <dbReference type="ARBA" id="ARBA00023136"/>
    </source>
</evidence>
<accession>A0A0V8DNQ5</accession>
<evidence type="ECO:0000256" key="1">
    <source>
        <dbReference type="ARBA" id="ARBA00004651"/>
    </source>
</evidence>
<evidence type="ECO:0000256" key="7">
    <source>
        <dbReference type="ARBA" id="ARBA00022989"/>
    </source>
</evidence>
<dbReference type="SFLD" id="SFLDS00003">
    <property type="entry name" value="Haloacid_Dehalogenase"/>
    <property type="match status" value="1"/>
</dbReference>
<dbReference type="GO" id="GO:0005886">
    <property type="term" value="C:plasma membrane"/>
    <property type="evidence" value="ECO:0007669"/>
    <property type="project" value="UniProtKB-SubCell"/>
</dbReference>
<keyword evidence="6" id="KW-1278">Translocase</keyword>
<dbReference type="PRINTS" id="PR00119">
    <property type="entry name" value="CATATPASE"/>
</dbReference>
<evidence type="ECO:0000256" key="2">
    <source>
        <dbReference type="ARBA" id="ARBA00006024"/>
    </source>
</evidence>
<dbReference type="SFLD" id="SFLDF00027">
    <property type="entry name" value="p-type_atpase"/>
    <property type="match status" value="1"/>
</dbReference>
<keyword evidence="3" id="KW-0104">Cadmium</keyword>
<dbReference type="SUPFAM" id="SSF56784">
    <property type="entry name" value="HAD-like"/>
    <property type="match status" value="1"/>
</dbReference>
<dbReference type="InterPro" id="IPR001757">
    <property type="entry name" value="P_typ_ATPase"/>
</dbReference>
<name>A0A0V8DNQ5_LACLL</name>
<keyword evidence="9 12" id="KW-0472">Membrane</keyword>
<dbReference type="InterPro" id="IPR044492">
    <property type="entry name" value="P_typ_ATPase_HD_dom"/>
</dbReference>
<proteinExistence type="inferred from homology"/>
<feature type="domain" description="P-type ATPase A" evidence="13">
    <location>
        <begin position="119"/>
        <end position="220"/>
    </location>
</feature>
<dbReference type="AlphaFoldDB" id="A0A0V8DNQ5"/>
<dbReference type="SFLD" id="SFLDG00002">
    <property type="entry name" value="C1.7:_P-type_atpase_like"/>
    <property type="match status" value="1"/>
</dbReference>
<evidence type="ECO:0000256" key="11">
    <source>
        <dbReference type="ARBA" id="ARBA00049338"/>
    </source>
</evidence>
<dbReference type="Gene3D" id="2.70.150.10">
    <property type="entry name" value="Calcium-transporting ATPase, cytoplasmic transduction domain A"/>
    <property type="match status" value="1"/>
</dbReference>
<evidence type="ECO:0000256" key="4">
    <source>
        <dbReference type="ARBA" id="ARBA00022692"/>
    </source>
</evidence>
<dbReference type="InterPro" id="IPR018303">
    <property type="entry name" value="ATPase_P-typ_P_site"/>
</dbReference>
<dbReference type="Gene3D" id="3.40.1110.10">
    <property type="entry name" value="Calcium-transporting ATPase, cytoplasmic domain N"/>
    <property type="match status" value="1"/>
</dbReference>
<keyword evidence="12" id="KW-0547">Nucleotide-binding</keyword>
<feature type="transmembrane region" description="Helical" evidence="12">
    <location>
        <begin position="260"/>
        <end position="286"/>
    </location>
</feature>
<keyword evidence="12" id="KW-1003">Cell membrane</keyword>
<dbReference type="GO" id="GO:0016887">
    <property type="term" value="F:ATP hydrolysis activity"/>
    <property type="evidence" value="ECO:0007669"/>
    <property type="project" value="InterPro"/>
</dbReference>
<dbReference type="PROSITE" id="PS00154">
    <property type="entry name" value="ATPASE_E1_E2"/>
    <property type="match status" value="1"/>
</dbReference>
<organism evidence="14 15">
    <name type="scientific">Lactococcus lactis subsp. lactis</name>
    <name type="common">Streptococcus lactis</name>
    <dbReference type="NCBI Taxonomy" id="1360"/>
    <lineage>
        <taxon>Bacteria</taxon>
        <taxon>Bacillati</taxon>
        <taxon>Bacillota</taxon>
        <taxon>Bacilli</taxon>
        <taxon>Lactobacillales</taxon>
        <taxon>Streptococcaceae</taxon>
        <taxon>Lactococcus</taxon>
    </lineage>
</organism>
<reference evidence="15" key="1">
    <citation type="submission" date="2015-10" db="EMBL/GenBank/DDBJ databases">
        <title>Draft Genome Sequences of 11 Lactococcus lactis subspecies cremoris strains.</title>
        <authorList>
            <person name="Wels M."/>
            <person name="Backus L."/>
            <person name="Boekhorst J."/>
            <person name="Dijkstra A."/>
            <person name="Beerthuizen M."/>
            <person name="Kelly W."/>
            <person name="Siezen R."/>
            <person name="Bachmann H."/>
            <person name="Van Hijum S."/>
        </authorList>
    </citation>
    <scope>NUCLEOTIDE SEQUENCE [LARGE SCALE GENOMIC DNA]</scope>
    <source>
        <strain evidence="15">LMG8520</strain>
    </source>
</reference>
<dbReference type="Gene3D" id="3.40.50.1000">
    <property type="entry name" value="HAD superfamily/HAD-like"/>
    <property type="match status" value="1"/>
</dbReference>
<feature type="transmembrane region" description="Helical" evidence="12">
    <location>
        <begin position="563"/>
        <end position="580"/>
    </location>
</feature>
<dbReference type="SUPFAM" id="SSF81665">
    <property type="entry name" value="Calcium ATPase, transmembrane domain M"/>
    <property type="match status" value="1"/>
</dbReference>
<evidence type="ECO:0000313" key="14">
    <source>
        <dbReference type="EMBL" id="KSU15032.1"/>
    </source>
</evidence>
<evidence type="ECO:0000256" key="12">
    <source>
        <dbReference type="RuleBase" id="RU362081"/>
    </source>
</evidence>
<dbReference type="NCBIfam" id="TIGR01494">
    <property type="entry name" value="ATPase_P-type"/>
    <property type="match status" value="1"/>
</dbReference>
<evidence type="ECO:0000256" key="6">
    <source>
        <dbReference type="ARBA" id="ARBA00022967"/>
    </source>
</evidence>
<dbReference type="PANTHER" id="PTHR48085">
    <property type="entry name" value="CADMIUM/ZINC-TRANSPORTING ATPASE HMA2-RELATED"/>
    <property type="match status" value="1"/>
</dbReference>
<dbReference type="GO" id="GO:0005524">
    <property type="term" value="F:ATP binding"/>
    <property type="evidence" value="ECO:0007669"/>
    <property type="project" value="UniProtKB-UniRule"/>
</dbReference>
<sequence length="651" mass="70950">MKLQALLKKYSNQLTGLSALLILIAYSGKYLLNSYFLWAFALLLATFIGLVPIAFQAVQALKFKQVSIELLVSIAVIAALFIQEYEESAIVTFLFAFGAFLEKKTLEKTRSSIKSLTEIAPSTALRISGEVIDEVIDIDDVKINDKLLVKTGAQITVDGSIYEGAGFVNESSISGESAEIKKGIGDKVFAGTLLENGSLLIQAEKVGEDTTFGKIIELVEEAQDTKSSAEKFIDRFAKYYTPSVLVLSFLIFIVSQDIKLAITLLVLGCPGALVIGPPVSNVAGIGNGAKKGILIKGGNIMTNFSQIDLLLFDKTGTLTKGKTQVSITKNYDASTELINQVAMLESQSDHPLAKAIIDEIGEFTKVPLQNIEVIKGQGISADHLLIGNEKLLENHQIFLNAQQKNDLIKLQKHGLSIVLIADDKVRLLYGITDEIRPNVKETLTRLKKQGIKELIMLTGDNESTAQSIAQQVGINQVYANLLPEDKAKIVQDFKLAGKKVAFIGDGINDSPSIALADVGIAMSSGTDIAIETSDIVLMSSNFDKLSYAHSLAKSTRKNMRQNILIALFVVIFLLSGLILGNSSGFIGQYVNMATGMFVHEASILLVILNAMRLIPHKKYYPKIFLSQMTKNKVIIKENLSGKISTQIRRIK</sequence>
<dbReference type="InterPro" id="IPR051014">
    <property type="entry name" value="Cation_Transport_ATPase_IB"/>
</dbReference>
<dbReference type="InterPro" id="IPR023299">
    <property type="entry name" value="ATPase_P-typ_cyto_dom_N"/>
</dbReference>
<comment type="caution">
    <text evidence="14">The sequence shown here is derived from an EMBL/GenBank/DDBJ whole genome shotgun (WGS) entry which is preliminary data.</text>
</comment>
<dbReference type="InterPro" id="IPR023298">
    <property type="entry name" value="ATPase_P-typ_TM_dom_sf"/>
</dbReference>
<dbReference type="RefSeq" id="WP_128973385.1">
    <property type="nucleotide sequence ID" value="NZ_LKLP01000001.1"/>
</dbReference>
<protein>
    <recommendedName>
        <fullName evidence="10">Cd(2+)-exporting ATPase</fullName>
        <ecNumber evidence="10">7.2.2.21</ecNumber>
    </recommendedName>
</protein>
<feature type="transmembrane region" description="Helical" evidence="12">
    <location>
        <begin position="35"/>
        <end position="54"/>
    </location>
</feature>
<dbReference type="InterPro" id="IPR008250">
    <property type="entry name" value="ATPase_P-typ_transduc_dom_A_sf"/>
</dbReference>
<dbReference type="InterPro" id="IPR036412">
    <property type="entry name" value="HAD-like_sf"/>
</dbReference>
<evidence type="ECO:0000256" key="5">
    <source>
        <dbReference type="ARBA" id="ARBA00022723"/>
    </source>
</evidence>
<dbReference type="InterPro" id="IPR059000">
    <property type="entry name" value="ATPase_P-type_domA"/>
</dbReference>
<dbReference type="Pfam" id="PF00122">
    <property type="entry name" value="E1-E2_ATPase"/>
    <property type="match status" value="1"/>
</dbReference>
<keyword evidence="8" id="KW-0813">Transport</keyword>
<dbReference type="GO" id="GO:0008551">
    <property type="term" value="F:P-type cadmium transporter activity"/>
    <property type="evidence" value="ECO:0007669"/>
    <property type="project" value="UniProtKB-EC"/>
</dbReference>
<dbReference type="InterPro" id="IPR027256">
    <property type="entry name" value="P-typ_ATPase_IB"/>
</dbReference>